<comment type="caution">
    <text evidence="2">The sequence shown here is derived from an EMBL/GenBank/DDBJ whole genome shotgun (WGS) entry which is preliminary data.</text>
</comment>
<reference evidence="2 3" key="1">
    <citation type="submission" date="2020-07" db="EMBL/GenBank/DDBJ databases">
        <title>Exploring microbial biodiversity for novel pathways involved in the catabolism of aromatic compounds derived from lignin.</title>
        <authorList>
            <person name="Elkins J."/>
        </authorList>
    </citation>
    <scope>NUCLEOTIDE SEQUENCE [LARGE SCALE GENOMIC DNA]</scope>
    <source>
        <strain evidence="2 3">H2C3B</strain>
    </source>
</reference>
<accession>A0A7Y9WDE4</accession>
<protein>
    <submittedName>
        <fullName evidence="2">Uncharacterized protein</fullName>
    </submittedName>
</protein>
<dbReference type="EMBL" id="JACCAU010000001">
    <property type="protein sequence ID" value="NYH18776.1"/>
    <property type="molecule type" value="Genomic_DNA"/>
</dbReference>
<feature type="region of interest" description="Disordered" evidence="1">
    <location>
        <begin position="221"/>
        <end position="247"/>
    </location>
</feature>
<organism evidence="2 3">
    <name type="scientific">Paraburkholderia bryophila</name>
    <dbReference type="NCBI Taxonomy" id="420952"/>
    <lineage>
        <taxon>Bacteria</taxon>
        <taxon>Pseudomonadati</taxon>
        <taxon>Pseudomonadota</taxon>
        <taxon>Betaproteobacteria</taxon>
        <taxon>Burkholderiales</taxon>
        <taxon>Burkholderiaceae</taxon>
        <taxon>Paraburkholderia</taxon>
    </lineage>
</organism>
<dbReference type="InterPro" id="IPR029052">
    <property type="entry name" value="Metallo-depent_PP-like"/>
</dbReference>
<evidence type="ECO:0000313" key="2">
    <source>
        <dbReference type="EMBL" id="NYH18776.1"/>
    </source>
</evidence>
<dbReference type="SUPFAM" id="SSF56300">
    <property type="entry name" value="Metallo-dependent phosphatases"/>
    <property type="match status" value="1"/>
</dbReference>
<sequence length="274" mass="30062">MPVPKNGSGLFRLFRDTPFPRIKLLAGGNPDERRHALTCLGDCDVLVVPGGLGDIVSSIDVLSKIAIPVVYIPGVEEYRGREMTSVAAAGREATRGTLVHVLEQGSVVLDGVRFLGTPLWSSPAHLHVDTARWFTQTETELEPLQCADWWQEADNAAYASAICIANRWEVPKVTPMQTHFGMHPAVSIIENRRALQWLADKLADSFAGPTVVVTHFEPQLAESGDGNAPAQMNPSRGPTAKKPARSGRLALRPRFRESRRCHRGRSCVRWTPGC</sequence>
<gene>
    <name evidence="2" type="ORF">GGD41_006004</name>
</gene>
<evidence type="ECO:0000313" key="3">
    <source>
        <dbReference type="Proteomes" id="UP000572540"/>
    </source>
</evidence>
<proteinExistence type="predicted"/>
<dbReference type="AlphaFoldDB" id="A0A7Y9WDE4"/>
<evidence type="ECO:0000256" key="1">
    <source>
        <dbReference type="SAM" id="MobiDB-lite"/>
    </source>
</evidence>
<name>A0A7Y9WDE4_9BURK</name>
<dbReference type="Proteomes" id="UP000572540">
    <property type="component" value="Unassembled WGS sequence"/>
</dbReference>